<keyword evidence="7" id="KW-0677">Repeat</keyword>
<evidence type="ECO:0000256" key="8">
    <source>
        <dbReference type="ARBA" id="ARBA00022859"/>
    </source>
</evidence>
<gene>
    <name evidence="16" type="primary">106089462</name>
</gene>
<organism evidence="16 17">
    <name type="scientific">Stomoxys calcitrans</name>
    <name type="common">Stable fly</name>
    <name type="synonym">Conops calcitrans</name>
    <dbReference type="NCBI Taxonomy" id="35570"/>
    <lineage>
        <taxon>Eukaryota</taxon>
        <taxon>Metazoa</taxon>
        <taxon>Ecdysozoa</taxon>
        <taxon>Arthropoda</taxon>
        <taxon>Hexapoda</taxon>
        <taxon>Insecta</taxon>
        <taxon>Pterygota</taxon>
        <taxon>Neoptera</taxon>
        <taxon>Endopterygota</taxon>
        <taxon>Diptera</taxon>
        <taxon>Brachycera</taxon>
        <taxon>Muscomorpha</taxon>
        <taxon>Muscoidea</taxon>
        <taxon>Muscidae</taxon>
        <taxon>Stomoxys</taxon>
    </lineage>
</organism>
<dbReference type="SMART" id="SM00255">
    <property type="entry name" value="TIR"/>
    <property type="match status" value="1"/>
</dbReference>
<keyword evidence="12" id="KW-0325">Glycoprotein</keyword>
<evidence type="ECO:0000256" key="6">
    <source>
        <dbReference type="ARBA" id="ARBA00022729"/>
    </source>
</evidence>
<dbReference type="PROSITE" id="PS51450">
    <property type="entry name" value="LRR"/>
    <property type="match status" value="1"/>
</dbReference>
<keyword evidence="17" id="KW-1185">Reference proteome</keyword>
<evidence type="ECO:0000256" key="3">
    <source>
        <dbReference type="ARBA" id="ARBA00022588"/>
    </source>
</evidence>
<feature type="domain" description="TIR" evidence="15">
    <location>
        <begin position="705"/>
        <end position="851"/>
    </location>
</feature>
<dbReference type="GO" id="GO:0007165">
    <property type="term" value="P:signal transduction"/>
    <property type="evidence" value="ECO:0007669"/>
    <property type="project" value="InterPro"/>
</dbReference>
<dbReference type="OrthoDB" id="1081807at2759"/>
<dbReference type="Proteomes" id="UP000095300">
    <property type="component" value="Unassembled WGS sequence"/>
</dbReference>
<evidence type="ECO:0000256" key="12">
    <source>
        <dbReference type="ARBA" id="ARBA00023180"/>
    </source>
</evidence>
<keyword evidence="10 13" id="KW-0472">Membrane</keyword>
<evidence type="ECO:0000256" key="1">
    <source>
        <dbReference type="ARBA" id="ARBA00004479"/>
    </source>
</evidence>
<dbReference type="AlphaFoldDB" id="A0A1I8P2C1"/>
<evidence type="ECO:0000256" key="7">
    <source>
        <dbReference type="ARBA" id="ARBA00022737"/>
    </source>
</evidence>
<dbReference type="InterPro" id="IPR001611">
    <property type="entry name" value="Leu-rich_rpt"/>
</dbReference>
<protein>
    <recommendedName>
        <fullName evidence="15">TIR domain-containing protein</fullName>
    </recommendedName>
</protein>
<evidence type="ECO:0000259" key="15">
    <source>
        <dbReference type="PROSITE" id="PS50104"/>
    </source>
</evidence>
<dbReference type="Pfam" id="PF13855">
    <property type="entry name" value="LRR_8"/>
    <property type="match status" value="2"/>
</dbReference>
<feature type="signal peptide" evidence="14">
    <location>
        <begin position="1"/>
        <end position="23"/>
    </location>
</feature>
<evidence type="ECO:0000256" key="2">
    <source>
        <dbReference type="ARBA" id="ARBA00009634"/>
    </source>
</evidence>
<evidence type="ECO:0000313" key="16">
    <source>
        <dbReference type="EnsemblMetazoa" id="SCAU004205-PB"/>
    </source>
</evidence>
<dbReference type="Pfam" id="PF01582">
    <property type="entry name" value="TIR"/>
    <property type="match status" value="1"/>
</dbReference>
<evidence type="ECO:0000256" key="9">
    <source>
        <dbReference type="ARBA" id="ARBA00022989"/>
    </source>
</evidence>
<dbReference type="PANTHER" id="PTHR24365">
    <property type="entry name" value="TOLL-LIKE RECEPTOR"/>
    <property type="match status" value="1"/>
</dbReference>
<evidence type="ECO:0000313" key="17">
    <source>
        <dbReference type="Proteomes" id="UP000095300"/>
    </source>
</evidence>
<comment type="similarity">
    <text evidence="2">Belongs to the Toll-like receptor family.</text>
</comment>
<keyword evidence="8" id="KW-0391">Immunity</keyword>
<keyword evidence="5 13" id="KW-0812">Transmembrane</keyword>
<dbReference type="GO" id="GO:0005886">
    <property type="term" value="C:plasma membrane"/>
    <property type="evidence" value="ECO:0007669"/>
    <property type="project" value="TreeGrafter"/>
</dbReference>
<name>A0A1I8P2C1_STOCA</name>
<dbReference type="PANTHER" id="PTHR24365:SF530">
    <property type="entry name" value="MSTPROX-RELATED"/>
    <property type="match status" value="1"/>
</dbReference>
<dbReference type="SUPFAM" id="SSF52200">
    <property type="entry name" value="Toll/Interleukin receptor TIR domain"/>
    <property type="match status" value="1"/>
</dbReference>
<dbReference type="Gene3D" id="3.40.50.10140">
    <property type="entry name" value="Toll/interleukin-1 receptor homology (TIR) domain"/>
    <property type="match status" value="1"/>
</dbReference>
<dbReference type="GO" id="GO:0038023">
    <property type="term" value="F:signaling receptor activity"/>
    <property type="evidence" value="ECO:0007669"/>
    <property type="project" value="TreeGrafter"/>
</dbReference>
<dbReference type="Gene3D" id="3.80.10.10">
    <property type="entry name" value="Ribonuclease Inhibitor"/>
    <property type="match status" value="2"/>
</dbReference>
<dbReference type="InterPro" id="IPR000157">
    <property type="entry name" value="TIR_dom"/>
</dbReference>
<dbReference type="KEGG" id="scac:106089462"/>
<dbReference type="EnsemblMetazoa" id="SCAU004205-RB">
    <property type="protein sequence ID" value="SCAU004205-PB"/>
    <property type="gene ID" value="SCAU004205"/>
</dbReference>
<evidence type="ECO:0000256" key="5">
    <source>
        <dbReference type="ARBA" id="ARBA00022692"/>
    </source>
</evidence>
<accession>A0A1I8P2C1</accession>
<evidence type="ECO:0000256" key="11">
    <source>
        <dbReference type="ARBA" id="ARBA00023170"/>
    </source>
</evidence>
<dbReference type="InterPro" id="IPR003591">
    <property type="entry name" value="Leu-rich_rpt_typical-subtyp"/>
</dbReference>
<feature type="chain" id="PRO_5009325895" description="TIR domain-containing protein" evidence="14">
    <location>
        <begin position="24"/>
        <end position="858"/>
    </location>
</feature>
<evidence type="ECO:0000256" key="4">
    <source>
        <dbReference type="ARBA" id="ARBA00022614"/>
    </source>
</evidence>
<proteinExistence type="inferred from homology"/>
<evidence type="ECO:0000256" key="13">
    <source>
        <dbReference type="SAM" id="Phobius"/>
    </source>
</evidence>
<dbReference type="FunFam" id="3.40.50.10140:FF:000001">
    <property type="entry name" value="Toll-like receptor 2"/>
    <property type="match status" value="1"/>
</dbReference>
<dbReference type="InterPro" id="IPR032675">
    <property type="entry name" value="LRR_dom_sf"/>
</dbReference>
<comment type="subcellular location">
    <subcellularLocation>
        <location evidence="1">Membrane</location>
        <topology evidence="1">Single-pass type I membrane protein</topology>
    </subcellularLocation>
</comment>
<evidence type="ECO:0000256" key="10">
    <source>
        <dbReference type="ARBA" id="ARBA00023136"/>
    </source>
</evidence>
<dbReference type="STRING" id="35570.A0A1I8P2C1"/>
<dbReference type="InterPro" id="IPR035897">
    <property type="entry name" value="Toll_tir_struct_dom_sf"/>
</dbReference>
<dbReference type="SMART" id="SM00369">
    <property type="entry name" value="LRR_TYP"/>
    <property type="match status" value="6"/>
</dbReference>
<keyword evidence="9 13" id="KW-1133">Transmembrane helix</keyword>
<reference evidence="16" key="1">
    <citation type="submission" date="2020-05" db="UniProtKB">
        <authorList>
            <consortium name="EnsemblMetazoa"/>
        </authorList>
    </citation>
    <scope>IDENTIFICATION</scope>
    <source>
        <strain evidence="16">USDA</strain>
    </source>
</reference>
<keyword evidence="6 14" id="KW-0732">Signal</keyword>
<sequence length="858" mass="99073">MTTLLRLAYACFVLFEFIKFGSCWTNEIAGEYLAYNASTKDLALDKGPKPLENQEISLELLDDENASADSIDNPNEKNLNILNNLSNIDFEPLYTKIGTDNGYSCLLDDIKNVLLWWTFPNGTLRNHQWKFEPELNYLDLSYHHYSSDEVLYNTTRLFASNNIVVFSAAHNNLTSVPRRTLESVADSLKYLTLCGNKFNGLSLETQRDGVAWASFPILPKLAELDISNCKIEHITREVFRNVTNLKNLYMSHNRMLVLLSDTFYYVPSLHYLDLSFTNTFDYSTKPSLDSIINLFYGLKIQQSTFKYLPNLVYLDMSHSKLTRNSAVAFNHLGDKLRYLSLCFTAFPVIGHGMFKNLEGMDLSGNAYAAYNLLDGVFDGMSKTLTVLYFEMSNLKNISWIRNMSKLRILGLAGNNINSISSNLFSTLTNLQIVDLSSNHVGNWYNRVFANNKNLRVLSLRDNNINIITSEMLKDFTLLDYLSMGENNFVCDCLLRDLVDVSESNNQNCARQVVADALQYLSGKVPSFPLDTQSLLNMTSILGSHAFKRLQKKNEERSPNGYRLSKKFRFVVRRQASLKTAVPCTPFNSSPSQKYNRLNETMLLKFQLLDYEDEQYWCFNETEKLSFVDLNCHKRSLVDDITNQLNSLTFYVLVSVGTLLGVSLVVAIIYVKRWHIYYYYSSLKSAALMSEAAKDRMNSAYEGDDMMYDIFISYCQNDRDWVLHELMPNVEENGDISICLHERDFQIGVTILDNIISCMDRSRSLMLIISSNFLLSHWCQFEMHLAQHRMFDICKDQLILVFLEDIPRSKRPKNLQYLMDVKTYIKWPGCKNNGRHRPEEYKVFWRRLKRSMQRMANNA</sequence>
<keyword evidence="3" id="KW-0399">Innate immunity</keyword>
<keyword evidence="11" id="KW-0675">Receptor</keyword>
<dbReference type="PROSITE" id="PS50104">
    <property type="entry name" value="TIR"/>
    <property type="match status" value="1"/>
</dbReference>
<keyword evidence="4" id="KW-0433">Leucine-rich repeat</keyword>
<evidence type="ECO:0000256" key="14">
    <source>
        <dbReference type="SAM" id="SignalP"/>
    </source>
</evidence>
<dbReference type="GO" id="GO:0045087">
    <property type="term" value="P:innate immune response"/>
    <property type="evidence" value="ECO:0007669"/>
    <property type="project" value="UniProtKB-KW"/>
</dbReference>
<dbReference type="SUPFAM" id="SSF52058">
    <property type="entry name" value="L domain-like"/>
    <property type="match status" value="1"/>
</dbReference>
<feature type="transmembrane region" description="Helical" evidence="13">
    <location>
        <begin position="647"/>
        <end position="670"/>
    </location>
</feature>
<dbReference type="VEuPathDB" id="VectorBase:SCAU004205"/>